<feature type="transmembrane region" description="Helical" evidence="1">
    <location>
        <begin position="104"/>
        <end position="124"/>
    </location>
</feature>
<accession>A0A1X0P4P1</accession>
<dbReference type="AlphaFoldDB" id="A0A1X0P4P1"/>
<comment type="caution">
    <text evidence="2">The sequence shown here is derived from an EMBL/GenBank/DDBJ whole genome shotgun (WGS) entry which is preliminary data.</text>
</comment>
<dbReference type="Proteomes" id="UP000192257">
    <property type="component" value="Unassembled WGS sequence"/>
</dbReference>
<keyword evidence="1" id="KW-0812">Transmembrane</keyword>
<name>A0A1X0P4P1_9TRYP</name>
<organism evidence="2 3">
    <name type="scientific">Trypanosoma theileri</name>
    <dbReference type="NCBI Taxonomy" id="67003"/>
    <lineage>
        <taxon>Eukaryota</taxon>
        <taxon>Discoba</taxon>
        <taxon>Euglenozoa</taxon>
        <taxon>Kinetoplastea</taxon>
        <taxon>Metakinetoplastina</taxon>
        <taxon>Trypanosomatida</taxon>
        <taxon>Trypanosomatidae</taxon>
        <taxon>Trypanosoma</taxon>
    </lineage>
</organism>
<feature type="transmembrane region" description="Helical" evidence="1">
    <location>
        <begin position="169"/>
        <end position="191"/>
    </location>
</feature>
<keyword evidence="1" id="KW-1133">Transmembrane helix</keyword>
<dbReference type="VEuPathDB" id="TriTrypDB:TM35_000051150"/>
<proteinExistence type="predicted"/>
<feature type="transmembrane region" description="Helical" evidence="1">
    <location>
        <begin position="69"/>
        <end position="92"/>
    </location>
</feature>
<dbReference type="OrthoDB" id="249521at2759"/>
<evidence type="ECO:0000313" key="3">
    <source>
        <dbReference type="Proteomes" id="UP000192257"/>
    </source>
</evidence>
<sequence length="194" mass="22436">MKGMSHFTREDERNLEILRSKKELGHLQLDETQLLQQLEQRYDEFIKEGLRNLVHMAPRKGITQFQLKYVLVSWPMLCLVLCFVFVSIFLLYSQEGSGRWVHSILKWNIELIGLLLAAATLVGFTRMRERPFINRTVLISCALTTAVLSVVSFVLLLKTRNTEEYQWDGRVGLILGAMNTVIMVISILLLFSNF</sequence>
<keyword evidence="3" id="KW-1185">Reference proteome</keyword>
<dbReference type="GeneID" id="39982550"/>
<protein>
    <submittedName>
        <fullName evidence="2">Uncharacterized protein</fullName>
    </submittedName>
</protein>
<evidence type="ECO:0000256" key="1">
    <source>
        <dbReference type="SAM" id="Phobius"/>
    </source>
</evidence>
<reference evidence="2 3" key="1">
    <citation type="submission" date="2017-03" db="EMBL/GenBank/DDBJ databases">
        <title>An alternative strategy for trypanosome survival in the mammalian bloodstream revealed through genome and transcriptome analysis of the ubiquitous bovine parasite Trypanosoma (Megatrypanum) theileri.</title>
        <authorList>
            <person name="Kelly S."/>
            <person name="Ivens A."/>
            <person name="Mott A."/>
            <person name="O'Neill E."/>
            <person name="Emms D."/>
            <person name="Macleod O."/>
            <person name="Voorheis P."/>
            <person name="Matthews J."/>
            <person name="Matthews K."/>
            <person name="Carrington M."/>
        </authorList>
    </citation>
    <scope>NUCLEOTIDE SEQUENCE [LARGE SCALE GENOMIC DNA]</scope>
    <source>
        <strain evidence="2">Edinburgh</strain>
    </source>
</reference>
<evidence type="ECO:0000313" key="2">
    <source>
        <dbReference type="EMBL" id="ORC91519.1"/>
    </source>
</evidence>
<dbReference type="RefSeq" id="XP_028885585.1">
    <property type="nucleotide sequence ID" value="XM_029022770.1"/>
</dbReference>
<keyword evidence="1" id="KW-0472">Membrane</keyword>
<gene>
    <name evidence="2" type="ORF">TM35_000051150</name>
</gene>
<feature type="transmembrane region" description="Helical" evidence="1">
    <location>
        <begin position="136"/>
        <end position="157"/>
    </location>
</feature>
<dbReference type="EMBL" id="NBCO01000005">
    <property type="protein sequence ID" value="ORC91519.1"/>
    <property type="molecule type" value="Genomic_DNA"/>
</dbReference>